<accession>U4L477</accession>
<feature type="chain" id="PRO_5004651107" evidence="1">
    <location>
        <begin position="24"/>
        <end position="128"/>
    </location>
</feature>
<protein>
    <submittedName>
        <fullName evidence="2">Uncharacterized protein</fullName>
    </submittedName>
</protein>
<feature type="signal peptide" evidence="1">
    <location>
        <begin position="1"/>
        <end position="23"/>
    </location>
</feature>
<gene>
    <name evidence="2" type="ORF">PCON_11293</name>
</gene>
<dbReference type="Proteomes" id="UP000018144">
    <property type="component" value="Unassembled WGS sequence"/>
</dbReference>
<keyword evidence="1" id="KW-0732">Signal</keyword>
<reference evidence="2 3" key="1">
    <citation type="journal article" date="2013" name="PLoS Genet.">
        <title>The genome and development-dependent transcriptomes of Pyronema confluens: a window into fungal evolution.</title>
        <authorList>
            <person name="Traeger S."/>
            <person name="Altegoer F."/>
            <person name="Freitag M."/>
            <person name="Gabaldon T."/>
            <person name="Kempken F."/>
            <person name="Kumar A."/>
            <person name="Marcet-Houben M."/>
            <person name="Poggeler S."/>
            <person name="Stajich J.E."/>
            <person name="Nowrousian M."/>
        </authorList>
    </citation>
    <scope>NUCLEOTIDE SEQUENCE [LARGE SCALE GENOMIC DNA]</scope>
    <source>
        <strain evidence="3">CBS 100304</strain>
        <tissue evidence="2">Vegetative mycelium</tissue>
    </source>
</reference>
<organism evidence="2 3">
    <name type="scientific">Pyronema omphalodes (strain CBS 100304)</name>
    <name type="common">Pyronema confluens</name>
    <dbReference type="NCBI Taxonomy" id="1076935"/>
    <lineage>
        <taxon>Eukaryota</taxon>
        <taxon>Fungi</taxon>
        <taxon>Dikarya</taxon>
        <taxon>Ascomycota</taxon>
        <taxon>Pezizomycotina</taxon>
        <taxon>Pezizomycetes</taxon>
        <taxon>Pezizales</taxon>
        <taxon>Pyronemataceae</taxon>
        <taxon>Pyronema</taxon>
    </lineage>
</organism>
<proteinExistence type="predicted"/>
<sequence>MDLSGCLLTVFLRELTVTVPTEGAEGTIGIYDPTQCRNEETEGFLCMPTGRTGSDLGYKEIPWSLMTKLASPHGPYRMYRSSLVVYLKKKPNIPYVNRLPSGTPPQYRVTSSTNSPMAPHIWSYARVL</sequence>
<dbReference type="AlphaFoldDB" id="U4L477"/>
<evidence type="ECO:0000256" key="1">
    <source>
        <dbReference type="SAM" id="SignalP"/>
    </source>
</evidence>
<name>U4L477_PYROM</name>
<evidence type="ECO:0000313" key="3">
    <source>
        <dbReference type="Proteomes" id="UP000018144"/>
    </source>
</evidence>
<dbReference type="EMBL" id="HF935633">
    <property type="protein sequence ID" value="CCX11699.1"/>
    <property type="molecule type" value="Genomic_DNA"/>
</dbReference>
<keyword evidence="3" id="KW-1185">Reference proteome</keyword>
<evidence type="ECO:0000313" key="2">
    <source>
        <dbReference type="EMBL" id="CCX11699.1"/>
    </source>
</evidence>